<feature type="chain" id="PRO_5045282464" description="Lipoprotein" evidence="1">
    <location>
        <begin position="31"/>
        <end position="147"/>
    </location>
</feature>
<dbReference type="EMBL" id="BAABHK010000008">
    <property type="protein sequence ID" value="GAA4630603.1"/>
    <property type="molecule type" value="Genomic_DNA"/>
</dbReference>
<evidence type="ECO:0008006" key="4">
    <source>
        <dbReference type="Google" id="ProtNLM"/>
    </source>
</evidence>
<dbReference type="RefSeq" id="WP_345434110.1">
    <property type="nucleotide sequence ID" value="NZ_BAABHK010000008.1"/>
</dbReference>
<evidence type="ECO:0000313" key="2">
    <source>
        <dbReference type="EMBL" id="GAA4630603.1"/>
    </source>
</evidence>
<feature type="signal peptide" evidence="1">
    <location>
        <begin position="1"/>
        <end position="30"/>
    </location>
</feature>
<sequence>MSFRRSLTVSAVAALSLVGSAAVAAAPANAASLGSCGKGWPTKEYKGSPLPIKNGPGYKTVGYLHWWVKSYPHSVHREMCVIVRPSAHNKARLMTAGVQIIHKGAYPAERTSKYFVKQQHAISGTFRAYGAITIGKALYNRNGPWQS</sequence>
<keyword evidence="3" id="KW-1185">Reference proteome</keyword>
<proteinExistence type="predicted"/>
<comment type="caution">
    <text evidence="2">The sequence shown here is derived from an EMBL/GenBank/DDBJ whole genome shotgun (WGS) entry which is preliminary data.</text>
</comment>
<reference evidence="3" key="1">
    <citation type="journal article" date="2019" name="Int. J. Syst. Evol. Microbiol.">
        <title>The Global Catalogue of Microorganisms (GCM) 10K type strain sequencing project: providing services to taxonomists for standard genome sequencing and annotation.</title>
        <authorList>
            <consortium name="The Broad Institute Genomics Platform"/>
            <consortium name="The Broad Institute Genome Sequencing Center for Infectious Disease"/>
            <person name="Wu L."/>
            <person name="Ma J."/>
        </authorList>
    </citation>
    <scope>NUCLEOTIDE SEQUENCE [LARGE SCALE GENOMIC DNA]</scope>
    <source>
        <strain evidence="3">JCM 17939</strain>
    </source>
</reference>
<accession>A0ABP8UI76</accession>
<gene>
    <name evidence="2" type="ORF">GCM10023196_056580</name>
</gene>
<evidence type="ECO:0000256" key="1">
    <source>
        <dbReference type="SAM" id="SignalP"/>
    </source>
</evidence>
<evidence type="ECO:0000313" key="3">
    <source>
        <dbReference type="Proteomes" id="UP001501442"/>
    </source>
</evidence>
<keyword evidence="1" id="KW-0732">Signal</keyword>
<protein>
    <recommendedName>
        <fullName evidence="4">Lipoprotein</fullName>
    </recommendedName>
</protein>
<name>A0ABP8UI76_9ACTN</name>
<dbReference type="Proteomes" id="UP001501442">
    <property type="component" value="Unassembled WGS sequence"/>
</dbReference>
<organism evidence="2 3">
    <name type="scientific">Actinoallomurus vinaceus</name>
    <dbReference type="NCBI Taxonomy" id="1080074"/>
    <lineage>
        <taxon>Bacteria</taxon>
        <taxon>Bacillati</taxon>
        <taxon>Actinomycetota</taxon>
        <taxon>Actinomycetes</taxon>
        <taxon>Streptosporangiales</taxon>
        <taxon>Thermomonosporaceae</taxon>
        <taxon>Actinoallomurus</taxon>
    </lineage>
</organism>